<dbReference type="SUPFAM" id="SSF48403">
    <property type="entry name" value="Ankyrin repeat"/>
    <property type="match status" value="1"/>
</dbReference>
<reference evidence="4" key="1">
    <citation type="submission" date="2022-10" db="EMBL/GenBank/DDBJ databases">
        <authorList>
            <person name="Chen Y."/>
            <person name="Dougan E. K."/>
            <person name="Chan C."/>
            <person name="Rhodes N."/>
            <person name="Thang M."/>
        </authorList>
    </citation>
    <scope>NUCLEOTIDE SEQUENCE</scope>
</reference>
<dbReference type="Pfam" id="PF00023">
    <property type="entry name" value="Ank"/>
    <property type="match status" value="1"/>
</dbReference>
<proteinExistence type="predicted"/>
<reference evidence="5" key="2">
    <citation type="submission" date="2024-04" db="EMBL/GenBank/DDBJ databases">
        <authorList>
            <person name="Chen Y."/>
            <person name="Shah S."/>
            <person name="Dougan E. K."/>
            <person name="Thang M."/>
            <person name="Chan C."/>
        </authorList>
    </citation>
    <scope>NUCLEOTIDE SEQUENCE [LARGE SCALE GENOMIC DNA]</scope>
</reference>
<dbReference type="SMART" id="SM00248">
    <property type="entry name" value="ANK"/>
    <property type="match status" value="3"/>
</dbReference>
<evidence type="ECO:0000313" key="7">
    <source>
        <dbReference type="Proteomes" id="UP001152797"/>
    </source>
</evidence>
<gene>
    <name evidence="4" type="ORF">C1SCF055_LOCUS30352</name>
</gene>
<protein>
    <submittedName>
        <fullName evidence="6">Ankyrin-2</fullName>
    </submittedName>
</protein>
<keyword evidence="1" id="KW-0677">Repeat</keyword>
<dbReference type="PROSITE" id="PS50088">
    <property type="entry name" value="ANK_REPEAT"/>
    <property type="match status" value="1"/>
</dbReference>
<dbReference type="InterPro" id="IPR036770">
    <property type="entry name" value="Ankyrin_rpt-contain_sf"/>
</dbReference>
<dbReference type="PANTHER" id="PTHR24189">
    <property type="entry name" value="MYOTROPHIN"/>
    <property type="match status" value="1"/>
</dbReference>
<organism evidence="4">
    <name type="scientific">Cladocopium goreaui</name>
    <dbReference type="NCBI Taxonomy" id="2562237"/>
    <lineage>
        <taxon>Eukaryota</taxon>
        <taxon>Sar</taxon>
        <taxon>Alveolata</taxon>
        <taxon>Dinophyceae</taxon>
        <taxon>Suessiales</taxon>
        <taxon>Symbiodiniaceae</taxon>
        <taxon>Cladocopium</taxon>
    </lineage>
</organism>
<dbReference type="PANTHER" id="PTHR24189:SF50">
    <property type="entry name" value="ANKYRIN REPEAT AND SOCS BOX PROTEIN 2"/>
    <property type="match status" value="1"/>
</dbReference>
<dbReference type="EMBL" id="CAMXCT030003447">
    <property type="protein sequence ID" value="CAL4791883.1"/>
    <property type="molecule type" value="Genomic_DNA"/>
</dbReference>
<feature type="repeat" description="ANK" evidence="3">
    <location>
        <begin position="544"/>
        <end position="576"/>
    </location>
</feature>
<dbReference type="OrthoDB" id="2345911at2759"/>
<keyword evidence="2 3" id="KW-0040">ANK repeat</keyword>
<dbReference type="AlphaFoldDB" id="A0A9P1G9E4"/>
<sequence length="602" mass="66885">MGNRASQPNSDPVSKSFGSMWVLRVKDFLELDHMPKHEDLRKKGLLVKRSPAHFCVFVSHQWLGSSHPDPEFLQLPVLQKALRKLIAGETMATSDLASQFLGDTRRFSQQERKSLSTGYIWMDWFSIPQATFDPFDLKDSAGVTLSTYSELEVGATASALRSPTGTTQDLYVSSIPFYVEVSDVFVALVPRLHHRDTGQLCDLKSYLTRGWCRLEMWCSILSPSEKPFLVVKGSNEVELANLIFMADRPPHEGDFTIESDRPVIFYVMGKALRAKLRTLRQQRAWDLYRFTLARYELLLGLPPRERDLTSFMQDFNFESLESAKSIRGIGPLECAVLSSHVAMIPVLAHAGYDLTRVVHAQINIQTLQEGHSSLAFALELSWRTPEVASQLVKFRANPNVTDTFGLLPLGFCRTPEAVEMLVQHRADVNKSAGPLHLPPLSNCCIRCAPAGVVAKLLEYQAEIDTQKAALRGVGAAQPLAALGVFSSVNPHALEVAQLLLDAKASIDSQCPGRGVFRLLELLSRARIRVAPCAGSRLVRFFTECSATPLGIACYFGGHEYVDFLLQAEADPNIKNNRGNTAFQLAHGENVLKVIDQFETISI</sequence>
<evidence type="ECO:0000313" key="5">
    <source>
        <dbReference type="EMBL" id="CAL1157946.1"/>
    </source>
</evidence>
<accession>A0A9P1G9E4</accession>
<name>A0A9P1G9E4_9DINO</name>
<evidence type="ECO:0000256" key="1">
    <source>
        <dbReference type="ARBA" id="ARBA00022737"/>
    </source>
</evidence>
<dbReference type="InterPro" id="IPR050745">
    <property type="entry name" value="Multifunctional_regulatory"/>
</dbReference>
<dbReference type="EMBL" id="CAMXCT020003447">
    <property type="protein sequence ID" value="CAL1157946.1"/>
    <property type="molecule type" value="Genomic_DNA"/>
</dbReference>
<evidence type="ECO:0000313" key="6">
    <source>
        <dbReference type="EMBL" id="CAL4791883.1"/>
    </source>
</evidence>
<dbReference type="InterPro" id="IPR002110">
    <property type="entry name" value="Ankyrin_rpt"/>
</dbReference>
<dbReference type="Proteomes" id="UP001152797">
    <property type="component" value="Unassembled WGS sequence"/>
</dbReference>
<evidence type="ECO:0000313" key="4">
    <source>
        <dbReference type="EMBL" id="CAI4004571.1"/>
    </source>
</evidence>
<dbReference type="EMBL" id="CAMXCT010003447">
    <property type="protein sequence ID" value="CAI4004571.1"/>
    <property type="molecule type" value="Genomic_DNA"/>
</dbReference>
<evidence type="ECO:0000256" key="3">
    <source>
        <dbReference type="PROSITE-ProRule" id="PRU00023"/>
    </source>
</evidence>
<evidence type="ECO:0000256" key="2">
    <source>
        <dbReference type="ARBA" id="ARBA00023043"/>
    </source>
</evidence>
<comment type="caution">
    <text evidence="4">The sequence shown here is derived from an EMBL/GenBank/DDBJ whole genome shotgun (WGS) entry which is preliminary data.</text>
</comment>
<dbReference type="Gene3D" id="1.25.40.20">
    <property type="entry name" value="Ankyrin repeat-containing domain"/>
    <property type="match status" value="2"/>
</dbReference>
<keyword evidence="7" id="KW-1185">Reference proteome</keyword>